<proteinExistence type="predicted"/>
<reference evidence="1" key="2">
    <citation type="journal article" date="2015" name="Data Brief">
        <title>Shoot transcriptome of the giant reed, Arundo donax.</title>
        <authorList>
            <person name="Barrero R.A."/>
            <person name="Guerrero F.D."/>
            <person name="Moolhuijzen P."/>
            <person name="Goolsby J.A."/>
            <person name="Tidwell J."/>
            <person name="Bellgard S.E."/>
            <person name="Bellgard M.I."/>
        </authorList>
    </citation>
    <scope>NUCLEOTIDE SEQUENCE</scope>
    <source>
        <tissue evidence="1">Shoot tissue taken approximately 20 cm above the soil surface</tissue>
    </source>
</reference>
<accession>A0A0A9C713</accession>
<dbReference type="EMBL" id="GBRH01226534">
    <property type="protein sequence ID" value="JAD71361.1"/>
    <property type="molecule type" value="Transcribed_RNA"/>
</dbReference>
<organism evidence="1">
    <name type="scientific">Arundo donax</name>
    <name type="common">Giant reed</name>
    <name type="synonym">Donax arundinaceus</name>
    <dbReference type="NCBI Taxonomy" id="35708"/>
    <lineage>
        <taxon>Eukaryota</taxon>
        <taxon>Viridiplantae</taxon>
        <taxon>Streptophyta</taxon>
        <taxon>Embryophyta</taxon>
        <taxon>Tracheophyta</taxon>
        <taxon>Spermatophyta</taxon>
        <taxon>Magnoliopsida</taxon>
        <taxon>Liliopsida</taxon>
        <taxon>Poales</taxon>
        <taxon>Poaceae</taxon>
        <taxon>PACMAD clade</taxon>
        <taxon>Arundinoideae</taxon>
        <taxon>Arundineae</taxon>
        <taxon>Arundo</taxon>
    </lineage>
</organism>
<evidence type="ECO:0000313" key="1">
    <source>
        <dbReference type="EMBL" id="JAD71361.1"/>
    </source>
</evidence>
<sequence>MSGFSIIPTWNMGEGEMLCQLTKFLTLLCAFH</sequence>
<name>A0A0A9C713_ARUDO</name>
<reference evidence="1" key="1">
    <citation type="submission" date="2014-09" db="EMBL/GenBank/DDBJ databases">
        <authorList>
            <person name="Magalhaes I.L.F."/>
            <person name="Oliveira U."/>
            <person name="Santos F.R."/>
            <person name="Vidigal T.H.D.A."/>
            <person name="Brescovit A.D."/>
            <person name="Santos A.J."/>
        </authorList>
    </citation>
    <scope>NUCLEOTIDE SEQUENCE</scope>
    <source>
        <tissue evidence="1">Shoot tissue taken approximately 20 cm above the soil surface</tissue>
    </source>
</reference>
<dbReference type="AlphaFoldDB" id="A0A0A9C713"/>
<protein>
    <submittedName>
        <fullName evidence="1">Uncharacterized protein</fullName>
    </submittedName>
</protein>